<dbReference type="PANTHER" id="PTHR43261">
    <property type="entry name" value="TRANSLATION ELONGATION FACTOR G-RELATED"/>
    <property type="match status" value="1"/>
</dbReference>
<dbReference type="InterPro" id="IPR009000">
    <property type="entry name" value="Transl_B-barrel_sf"/>
</dbReference>
<dbReference type="SMART" id="SM00838">
    <property type="entry name" value="EFG_C"/>
    <property type="match status" value="1"/>
</dbReference>
<protein>
    <recommendedName>
        <fullName evidence="1">Elongation factor G</fullName>
    </recommendedName>
</protein>
<keyword evidence="2" id="KW-0547">Nucleotide-binding</keyword>
<dbReference type="EMBL" id="JPWB01000001">
    <property type="protein sequence ID" value="RCK25538.1"/>
    <property type="molecule type" value="Genomic_DNA"/>
</dbReference>
<evidence type="ECO:0000256" key="4">
    <source>
        <dbReference type="ARBA" id="ARBA00022917"/>
    </source>
</evidence>
<evidence type="ECO:0000313" key="10">
    <source>
        <dbReference type="EMBL" id="RCK25538.1"/>
    </source>
</evidence>
<evidence type="ECO:0000256" key="5">
    <source>
        <dbReference type="ARBA" id="ARBA00023134"/>
    </source>
</evidence>
<dbReference type="InterPro" id="IPR035647">
    <property type="entry name" value="EFG_III/V"/>
</dbReference>
<comment type="caution">
    <text evidence="10">The sequence shown here is derived from an EMBL/GenBank/DDBJ whole genome shotgun (WGS) entry which is preliminary data.</text>
</comment>
<feature type="domain" description="Translation elongation factor EFG/EF2" evidence="9">
    <location>
        <begin position="471"/>
        <end position="588"/>
    </location>
</feature>
<dbReference type="SUPFAM" id="SSF50447">
    <property type="entry name" value="Translation proteins"/>
    <property type="match status" value="1"/>
</dbReference>
<feature type="domain" description="Elongation factor EFG" evidence="8">
    <location>
        <begin position="590"/>
        <end position="680"/>
    </location>
</feature>
<comment type="function">
    <text evidence="6">Catalyzes the GTP-dependent ribosomal translocation step during translation elongation. During this step, the ribosome changes from the pre-translocational (PRE) to the post-translocational (POST) state as the newly formed A-site-bound peptidyl-tRNA and P-site-bound deacylated tRNA move to the P and E sites, respectively. Catalyzes the coordinated movement of the two tRNA molecules, the mRNA and conformational changes in the ribosome.</text>
</comment>
<evidence type="ECO:0000256" key="7">
    <source>
        <dbReference type="SAM" id="MobiDB-lite"/>
    </source>
</evidence>
<keyword evidence="4" id="KW-0648">Protein biosynthesis</keyword>
<dbReference type="GO" id="GO:0003924">
    <property type="term" value="F:GTPase activity"/>
    <property type="evidence" value="ECO:0007669"/>
    <property type="project" value="InterPro"/>
</dbReference>
<dbReference type="Pfam" id="PF00009">
    <property type="entry name" value="GTP_EFTU"/>
    <property type="match status" value="1"/>
</dbReference>
<dbReference type="InterPro" id="IPR014721">
    <property type="entry name" value="Ribsml_uS5_D2-typ_fold_subgr"/>
</dbReference>
<dbReference type="InterPro" id="IPR041095">
    <property type="entry name" value="EFG_II"/>
</dbReference>
<dbReference type="PANTHER" id="PTHR43261:SF7">
    <property type="entry name" value="ELONGATION FACTOR G-LIKE PROTEIN"/>
    <property type="match status" value="1"/>
</dbReference>
<dbReference type="SUPFAM" id="SSF54211">
    <property type="entry name" value="Ribosomal protein S5 domain 2-like"/>
    <property type="match status" value="1"/>
</dbReference>
<dbReference type="InterPro" id="IPR047872">
    <property type="entry name" value="EFG_IV"/>
</dbReference>
<dbReference type="Pfam" id="PF00679">
    <property type="entry name" value="EFG_C"/>
    <property type="match status" value="1"/>
</dbReference>
<dbReference type="InterPro" id="IPR000795">
    <property type="entry name" value="T_Tr_GTP-bd_dom"/>
</dbReference>
<evidence type="ECO:0000256" key="3">
    <source>
        <dbReference type="ARBA" id="ARBA00022768"/>
    </source>
</evidence>
<gene>
    <name evidence="10" type="ORF">TH6_02685</name>
</gene>
<feature type="region of interest" description="Disordered" evidence="7">
    <location>
        <begin position="1"/>
        <end position="27"/>
    </location>
</feature>
<dbReference type="CDD" id="cd04170">
    <property type="entry name" value="EF-G_bact"/>
    <property type="match status" value="1"/>
</dbReference>
<dbReference type="AlphaFoldDB" id="A0A367VJX7"/>
<accession>A0A367VJX7</accession>
<dbReference type="FunFam" id="3.30.230.10:FF:000003">
    <property type="entry name" value="Elongation factor G"/>
    <property type="match status" value="1"/>
</dbReference>
<dbReference type="Gene3D" id="3.30.70.870">
    <property type="entry name" value="Elongation Factor G (Translational Gtpase), domain 3"/>
    <property type="match status" value="1"/>
</dbReference>
<evidence type="ECO:0000259" key="9">
    <source>
        <dbReference type="SMART" id="SM00889"/>
    </source>
</evidence>
<dbReference type="InterPro" id="IPR020568">
    <property type="entry name" value="Ribosomal_Su5_D2-typ_SF"/>
</dbReference>
<organism evidence="10 11">
    <name type="scientific">Thalassospira profundimaris</name>
    <dbReference type="NCBI Taxonomy" id="502049"/>
    <lineage>
        <taxon>Bacteria</taxon>
        <taxon>Pseudomonadati</taxon>
        <taxon>Pseudomonadota</taxon>
        <taxon>Alphaproteobacteria</taxon>
        <taxon>Rhodospirillales</taxon>
        <taxon>Thalassospiraceae</taxon>
        <taxon>Thalassospira</taxon>
    </lineage>
</organism>
<dbReference type="Pfam" id="PF03764">
    <property type="entry name" value="EFG_IV"/>
    <property type="match status" value="1"/>
</dbReference>
<proteinExistence type="predicted"/>
<dbReference type="Gene3D" id="3.40.50.300">
    <property type="entry name" value="P-loop containing nucleotide triphosphate hydrolases"/>
    <property type="match status" value="1"/>
</dbReference>
<dbReference type="GO" id="GO:0032790">
    <property type="term" value="P:ribosome disassembly"/>
    <property type="evidence" value="ECO:0007669"/>
    <property type="project" value="TreeGrafter"/>
</dbReference>
<dbReference type="CDD" id="cd01434">
    <property type="entry name" value="EFG_mtEFG1_IV"/>
    <property type="match status" value="1"/>
</dbReference>
<name>A0A367VJX7_9PROT</name>
<sequence length="689" mass="74834">MPMPASTPESASSTKPHAPRVAALIGPNSSGKTSLLESLLLATGTLHRKGSVRDHNTVGDAGREARARGMSTELTCAHATYLGEEWHFIDCQGSVDFAQDAREAAMICDVAIVVVDPDPARVMTVAPILKFLDRNRIPHLIFINKTDHAGVRLRSCLDALQAISERPLVMREIPIRDADANDEHITGFVDIVSERAYAYLEGQPSQLTALPSDIKDRENEAREGLLEALADFDDALLEQVLEDQTPATATIYDNLERDLAQDLIVPVFFGSAEHDRGIIRLLKALRHEAPCSDVCAHRLGVEPDQNQTILQVFKTVHLSHAGRFCFARILSGSLSNGDTLGGHKLSGICAVLGDKHEKIDQALTGAIVGLPRVERLRTGMLIGPEGEMENLWPDPLPPLYETGLKVANPGDDVKLNEALRHLCEQDRALGFGHHQATGQLLLSGQGDIHLQCALAHLAETYHLDISTAPVQTGYQETIRKPASARGRYKKQTGGHGQFGDVAIDIRPLGRGEGFEFSEKIVGGAIPRQYIPAVEKGVRDGLRSGPFGFPVVDIAVTLTDGSFHAVDSSDQAFQMAGRIAISEALKSAGPTLLEPIDTCTVSIPSDFTSKAQRLVSSRRGQILGFIAKEGWQGWDEIEVRIPTSETIDMVTELRSLSQGTGFFTRQFSHMQELGGKQADAVIARSRKTAK</sequence>
<dbReference type="InterPro" id="IPR005517">
    <property type="entry name" value="Transl_elong_EFG/EF2_IV"/>
</dbReference>
<dbReference type="Gene3D" id="2.40.30.10">
    <property type="entry name" value="Translation factors"/>
    <property type="match status" value="1"/>
</dbReference>
<dbReference type="InterPro" id="IPR027417">
    <property type="entry name" value="P-loop_NTPase"/>
</dbReference>
<keyword evidence="3 10" id="KW-0251">Elongation factor</keyword>
<dbReference type="SUPFAM" id="SSF54980">
    <property type="entry name" value="EF-G C-terminal domain-like"/>
    <property type="match status" value="2"/>
</dbReference>
<evidence type="ECO:0000259" key="8">
    <source>
        <dbReference type="SMART" id="SM00838"/>
    </source>
</evidence>
<dbReference type="Proteomes" id="UP000253061">
    <property type="component" value="Unassembled WGS sequence"/>
</dbReference>
<dbReference type="InterPro" id="IPR000640">
    <property type="entry name" value="EFG_V-like"/>
</dbReference>
<dbReference type="GO" id="GO:0003746">
    <property type="term" value="F:translation elongation factor activity"/>
    <property type="evidence" value="ECO:0007669"/>
    <property type="project" value="UniProtKB-KW"/>
</dbReference>
<reference evidence="10 11" key="1">
    <citation type="submission" date="2014-07" db="EMBL/GenBank/DDBJ databases">
        <title>Draft genome sequence of Thalassospira profundimaris R8-17.</title>
        <authorList>
            <person name="Lai Q."/>
            <person name="Shao Z."/>
        </authorList>
    </citation>
    <scope>NUCLEOTIDE SEQUENCE [LARGE SCALE GENOMIC DNA]</scope>
    <source>
        <strain evidence="10 11">R8-17</strain>
    </source>
</reference>
<dbReference type="Gene3D" id="3.30.70.240">
    <property type="match status" value="1"/>
</dbReference>
<dbReference type="CDD" id="cd03713">
    <property type="entry name" value="EFG_mtEFG_C"/>
    <property type="match status" value="1"/>
</dbReference>
<dbReference type="GO" id="GO:0005525">
    <property type="term" value="F:GTP binding"/>
    <property type="evidence" value="ECO:0007669"/>
    <property type="project" value="UniProtKB-KW"/>
</dbReference>
<dbReference type="GO" id="GO:0097216">
    <property type="term" value="F:guanosine tetraphosphate binding"/>
    <property type="evidence" value="ECO:0007669"/>
    <property type="project" value="UniProtKB-ARBA"/>
</dbReference>
<dbReference type="SMART" id="SM00889">
    <property type="entry name" value="EFG_IV"/>
    <property type="match status" value="1"/>
</dbReference>
<evidence type="ECO:0000256" key="1">
    <source>
        <dbReference type="ARBA" id="ARBA00017872"/>
    </source>
</evidence>
<dbReference type="InterPro" id="IPR035649">
    <property type="entry name" value="EFG_V"/>
</dbReference>
<dbReference type="SUPFAM" id="SSF52540">
    <property type="entry name" value="P-loop containing nucleoside triphosphate hydrolases"/>
    <property type="match status" value="1"/>
</dbReference>
<evidence type="ECO:0000256" key="2">
    <source>
        <dbReference type="ARBA" id="ARBA00022741"/>
    </source>
</evidence>
<dbReference type="NCBIfam" id="NF009379">
    <property type="entry name" value="PRK12740.1-3"/>
    <property type="match status" value="1"/>
</dbReference>
<dbReference type="Gene3D" id="3.30.230.10">
    <property type="match status" value="1"/>
</dbReference>
<evidence type="ECO:0000313" key="11">
    <source>
        <dbReference type="Proteomes" id="UP000253061"/>
    </source>
</evidence>
<evidence type="ECO:0000256" key="6">
    <source>
        <dbReference type="ARBA" id="ARBA00024731"/>
    </source>
</evidence>
<dbReference type="Pfam" id="PF14492">
    <property type="entry name" value="EFG_III"/>
    <property type="match status" value="1"/>
</dbReference>
<keyword evidence="5" id="KW-0342">GTP-binding</keyword>